<feature type="transmembrane region" description="Helical" evidence="5">
    <location>
        <begin position="123"/>
        <end position="142"/>
    </location>
</feature>
<dbReference type="STRING" id="1120920.SAMN03080599_01419"/>
<sequence length="312" mass="33547">MPLIKKIPLPMAGLSLALAATGNLLVSYGQGYRWGFGVLSWTLLLALILKVVLDPTSVRQGFSNPLIASVMPTFSMSLLLLSGYVAGVSPAVGEGLWFLGGLLHVTLIVLFTRHHLMGRKTEAYLPSYFVVYVGIVVASVTAPVFDQWALGQAAFWFGLVSFFALLPHVLNRVFVLRDLPEPAQPAIMILAAPASLLLTGYLKSFPEPSLITAGLLALISGIMLLLALSFLPRLLRLKYYPSYAAFTFPLVISAVGVKSLNGVLTTMGFGAGYLVPVVKLLEAGAVSIVLYVLLRFIQSLSIREASARVSPQ</sequence>
<evidence type="ECO:0000313" key="7">
    <source>
        <dbReference type="Proteomes" id="UP000199208"/>
    </source>
</evidence>
<evidence type="ECO:0000313" key="6">
    <source>
        <dbReference type="EMBL" id="SCZ78756.1"/>
    </source>
</evidence>
<dbReference type="Proteomes" id="UP000199208">
    <property type="component" value="Unassembled WGS sequence"/>
</dbReference>
<feature type="transmembrane region" description="Helical" evidence="5">
    <location>
        <begin position="243"/>
        <end position="261"/>
    </location>
</feature>
<evidence type="ECO:0000256" key="3">
    <source>
        <dbReference type="ARBA" id="ARBA00022989"/>
    </source>
</evidence>
<comment type="subcellular location">
    <subcellularLocation>
        <location evidence="1">Membrane</location>
        <topology evidence="1">Multi-pass membrane protein</topology>
    </subcellularLocation>
</comment>
<name>A0A1G5RXM5_9FIRM</name>
<dbReference type="GO" id="GO:0005886">
    <property type="term" value="C:plasma membrane"/>
    <property type="evidence" value="ECO:0007669"/>
    <property type="project" value="TreeGrafter"/>
</dbReference>
<dbReference type="InterPro" id="IPR038665">
    <property type="entry name" value="Voltage-dep_anion_channel_sf"/>
</dbReference>
<organism evidence="6 7">
    <name type="scientific">Acidaminobacter hydrogenoformans DSM 2784</name>
    <dbReference type="NCBI Taxonomy" id="1120920"/>
    <lineage>
        <taxon>Bacteria</taxon>
        <taxon>Bacillati</taxon>
        <taxon>Bacillota</taxon>
        <taxon>Clostridia</taxon>
        <taxon>Peptostreptococcales</taxon>
        <taxon>Acidaminobacteraceae</taxon>
        <taxon>Acidaminobacter</taxon>
    </lineage>
</organism>
<dbReference type="RefSeq" id="WP_092590197.1">
    <property type="nucleotide sequence ID" value="NZ_FMWL01000005.1"/>
</dbReference>
<dbReference type="GO" id="GO:0046583">
    <property type="term" value="F:monoatomic cation efflux transmembrane transporter activity"/>
    <property type="evidence" value="ECO:0007669"/>
    <property type="project" value="TreeGrafter"/>
</dbReference>
<dbReference type="PANTHER" id="PTHR37955">
    <property type="entry name" value="TELLURITE RESISTANCE PROTEIN TEHA"/>
    <property type="match status" value="1"/>
</dbReference>
<accession>A0A1G5RXM5</accession>
<evidence type="ECO:0000256" key="5">
    <source>
        <dbReference type="SAM" id="Phobius"/>
    </source>
</evidence>
<dbReference type="Pfam" id="PF03595">
    <property type="entry name" value="SLAC1"/>
    <property type="match status" value="1"/>
</dbReference>
<dbReference type="InterPro" id="IPR052951">
    <property type="entry name" value="Tellurite_res_ion_channel"/>
</dbReference>
<protein>
    <submittedName>
        <fullName evidence="6">Exfoliative toxin A/B</fullName>
    </submittedName>
</protein>
<keyword evidence="4 5" id="KW-0472">Membrane</keyword>
<feature type="transmembrane region" description="Helical" evidence="5">
    <location>
        <begin position="7"/>
        <end position="28"/>
    </location>
</feature>
<evidence type="ECO:0000256" key="2">
    <source>
        <dbReference type="ARBA" id="ARBA00022692"/>
    </source>
</evidence>
<feature type="transmembrane region" description="Helical" evidence="5">
    <location>
        <begin position="34"/>
        <end position="53"/>
    </location>
</feature>
<dbReference type="PANTHER" id="PTHR37955:SF1">
    <property type="entry name" value="DEP DOMAIN-CONTAINING PROTEIN"/>
    <property type="match status" value="1"/>
</dbReference>
<dbReference type="AlphaFoldDB" id="A0A1G5RXM5"/>
<dbReference type="Gene3D" id="1.50.10.150">
    <property type="entry name" value="Voltage-dependent anion channel"/>
    <property type="match status" value="1"/>
</dbReference>
<feature type="transmembrane region" description="Helical" evidence="5">
    <location>
        <begin position="154"/>
        <end position="174"/>
    </location>
</feature>
<feature type="transmembrane region" description="Helical" evidence="5">
    <location>
        <begin position="273"/>
        <end position="294"/>
    </location>
</feature>
<keyword evidence="2 5" id="KW-0812">Transmembrane</keyword>
<evidence type="ECO:0000256" key="4">
    <source>
        <dbReference type="ARBA" id="ARBA00023136"/>
    </source>
</evidence>
<feature type="transmembrane region" description="Helical" evidence="5">
    <location>
        <begin position="210"/>
        <end position="231"/>
    </location>
</feature>
<gene>
    <name evidence="6" type="ORF">SAMN03080599_01419</name>
</gene>
<reference evidence="6 7" key="1">
    <citation type="submission" date="2016-10" db="EMBL/GenBank/DDBJ databases">
        <authorList>
            <person name="de Groot N.N."/>
        </authorList>
    </citation>
    <scope>NUCLEOTIDE SEQUENCE [LARGE SCALE GENOMIC DNA]</scope>
    <source>
        <strain evidence="6 7">DSM 2784</strain>
    </source>
</reference>
<keyword evidence="7" id="KW-1185">Reference proteome</keyword>
<dbReference type="OrthoDB" id="309023at2"/>
<dbReference type="InterPro" id="IPR004695">
    <property type="entry name" value="SLAC1/Mae1/Ssu1/TehA"/>
</dbReference>
<dbReference type="EMBL" id="FMWL01000005">
    <property type="protein sequence ID" value="SCZ78756.1"/>
    <property type="molecule type" value="Genomic_DNA"/>
</dbReference>
<proteinExistence type="predicted"/>
<dbReference type="CDD" id="cd09325">
    <property type="entry name" value="TDT_C4-dicarb_trans"/>
    <property type="match status" value="1"/>
</dbReference>
<evidence type="ECO:0000256" key="1">
    <source>
        <dbReference type="ARBA" id="ARBA00004141"/>
    </source>
</evidence>
<feature type="transmembrane region" description="Helical" evidence="5">
    <location>
        <begin position="91"/>
        <end position="111"/>
    </location>
</feature>
<feature type="transmembrane region" description="Helical" evidence="5">
    <location>
        <begin position="65"/>
        <end position="85"/>
    </location>
</feature>
<keyword evidence="3 5" id="KW-1133">Transmembrane helix</keyword>
<feature type="transmembrane region" description="Helical" evidence="5">
    <location>
        <begin position="186"/>
        <end position="204"/>
    </location>
</feature>